<feature type="compositionally biased region" description="Basic and acidic residues" evidence="1">
    <location>
        <begin position="65"/>
        <end position="80"/>
    </location>
</feature>
<proteinExistence type="predicted"/>
<feature type="region of interest" description="Disordered" evidence="1">
    <location>
        <begin position="64"/>
        <end position="96"/>
    </location>
</feature>
<organism evidence="2">
    <name type="scientific">Anthurium amnicola</name>
    <dbReference type="NCBI Taxonomy" id="1678845"/>
    <lineage>
        <taxon>Eukaryota</taxon>
        <taxon>Viridiplantae</taxon>
        <taxon>Streptophyta</taxon>
        <taxon>Embryophyta</taxon>
        <taxon>Tracheophyta</taxon>
        <taxon>Spermatophyta</taxon>
        <taxon>Magnoliopsida</taxon>
        <taxon>Liliopsida</taxon>
        <taxon>Araceae</taxon>
        <taxon>Pothoideae</taxon>
        <taxon>Potheae</taxon>
        <taxon>Anthurium</taxon>
    </lineage>
</organism>
<accession>A0A1D1XZG1</accession>
<reference evidence="2" key="1">
    <citation type="submission" date="2015-07" db="EMBL/GenBank/DDBJ databases">
        <title>Transcriptome Assembly of Anthurium amnicola.</title>
        <authorList>
            <person name="Suzuki J."/>
        </authorList>
    </citation>
    <scope>NUCLEOTIDE SEQUENCE</scope>
</reference>
<gene>
    <name evidence="2" type="primary">Dab2</name>
    <name evidence="2" type="ORF">g.23756</name>
</gene>
<evidence type="ECO:0000256" key="1">
    <source>
        <dbReference type="SAM" id="MobiDB-lite"/>
    </source>
</evidence>
<dbReference type="EMBL" id="GDJX01020173">
    <property type="protein sequence ID" value="JAT47763.1"/>
    <property type="molecule type" value="Transcribed_RNA"/>
</dbReference>
<dbReference type="AlphaFoldDB" id="A0A1D1XZG1"/>
<dbReference type="PANTHER" id="PTHR35167:SF3">
    <property type="entry name" value="OS05G0216466 PROTEIN"/>
    <property type="match status" value="1"/>
</dbReference>
<protein>
    <submittedName>
        <fullName evidence="2">Disabled 2</fullName>
    </submittedName>
</protein>
<evidence type="ECO:0000313" key="2">
    <source>
        <dbReference type="EMBL" id="JAT47763.1"/>
    </source>
</evidence>
<sequence>MHMHLHHMHNYFMGGPPEGLTEPDMVEAAQQLVHLSGDEEESDDHCRRGAKPAGVDVKAATLLGGDHEGKMTTEAKRAVEDSDDEDEKKATTSPRKKRFRSIAYIYKVTRPVRLYDEAKRRKNH</sequence>
<dbReference type="PANTHER" id="PTHR35167">
    <property type="entry name" value="OS05G0216466 PROTEIN"/>
    <property type="match status" value="1"/>
</dbReference>
<name>A0A1D1XZG1_9ARAE</name>